<evidence type="ECO:0000256" key="2">
    <source>
        <dbReference type="ARBA" id="ARBA00022679"/>
    </source>
</evidence>
<gene>
    <name evidence="13" type="ORF">BDA99DRAFT_564552</name>
</gene>
<protein>
    <recommendedName>
        <fullName evidence="8">Histone-lysine N-methyltransferase SET5</fullName>
    </recommendedName>
    <alternativeName>
        <fullName evidence="7">SET domain-containing protein 5</fullName>
    </alternativeName>
</protein>
<evidence type="ECO:0000256" key="6">
    <source>
        <dbReference type="ARBA" id="ARBA00022833"/>
    </source>
</evidence>
<evidence type="ECO:0000313" key="13">
    <source>
        <dbReference type="EMBL" id="KAI9249204.1"/>
    </source>
</evidence>
<evidence type="ECO:0000259" key="12">
    <source>
        <dbReference type="PROSITE" id="PS50865"/>
    </source>
</evidence>
<dbReference type="SUPFAM" id="SSF82199">
    <property type="entry name" value="SET domain"/>
    <property type="match status" value="1"/>
</dbReference>
<keyword evidence="6" id="KW-0862">Zinc</keyword>
<dbReference type="Pfam" id="PF00856">
    <property type="entry name" value="SET"/>
    <property type="match status" value="1"/>
</dbReference>
<sequence length="411" mass="47313">MSDDKTIPSQEELIDAIQKVKISYPDYGIKKVTVQVTEDQPSWSVSEKRVKKLMQTQGLTNTVQPVKSGIADDPSIPVSFIDPKLDLKSVSTNVVAKMIDPVTGKGLFAARDIKANETVFEESPFMYFPPWEGFSLARDGNACGMCAKPFMRLSRLAVRCPHCDMTYCSRTCKSLAWETFHRLECTRMNPAMKDFMNFCEGENWSAPMAVSRMYAHMILAHQRGELDTVLMHYDAFATVNQAERQAKETEWIFMESPTRELWAKARALLKKAYHPPPKKCKIEKPLPEDLSAKLFDDEDTFLEYLGKFNINNQSGGMYLVQSHMNHNCIPNVAIEYGNTNAQYRIVVRALRDIKKGDQLCETYVNPRWNKETRVNYLDKTYMFQCKCERCEKDIPLTDQLRKEMRLRAEND</sequence>
<dbReference type="PANTHER" id="PTHR46402:SF2">
    <property type="entry name" value="HISTONE-LYSINE N-TRIMETHYLTRANSFERASE SMYD5"/>
    <property type="match status" value="1"/>
</dbReference>
<dbReference type="GO" id="GO:0042799">
    <property type="term" value="F:histone H4K20 methyltransferase activity"/>
    <property type="evidence" value="ECO:0007669"/>
    <property type="project" value="TreeGrafter"/>
</dbReference>
<evidence type="ECO:0000256" key="3">
    <source>
        <dbReference type="ARBA" id="ARBA00022691"/>
    </source>
</evidence>
<keyword evidence="3" id="KW-0949">S-adenosyl-L-methionine</keyword>
<dbReference type="InterPro" id="IPR046341">
    <property type="entry name" value="SET_dom_sf"/>
</dbReference>
<evidence type="ECO:0000256" key="5">
    <source>
        <dbReference type="ARBA" id="ARBA00022771"/>
    </source>
</evidence>
<keyword evidence="4" id="KW-0479">Metal-binding</keyword>
<dbReference type="Gene3D" id="1.10.220.160">
    <property type="match status" value="1"/>
</dbReference>
<dbReference type="EMBL" id="JAIXMP010000036">
    <property type="protein sequence ID" value="KAI9249204.1"/>
    <property type="molecule type" value="Genomic_DNA"/>
</dbReference>
<dbReference type="GO" id="GO:0045814">
    <property type="term" value="P:negative regulation of gene expression, epigenetic"/>
    <property type="evidence" value="ECO:0007669"/>
    <property type="project" value="TreeGrafter"/>
</dbReference>
<evidence type="ECO:0000256" key="7">
    <source>
        <dbReference type="ARBA" id="ARBA00042380"/>
    </source>
</evidence>
<dbReference type="GO" id="GO:0008270">
    <property type="term" value="F:zinc ion binding"/>
    <property type="evidence" value="ECO:0007669"/>
    <property type="project" value="UniProtKB-KW"/>
</dbReference>
<evidence type="ECO:0000256" key="8">
    <source>
        <dbReference type="ARBA" id="ARBA00044528"/>
    </source>
</evidence>
<keyword evidence="1" id="KW-0489">Methyltransferase</keyword>
<dbReference type="CDD" id="cd20071">
    <property type="entry name" value="SET_SMYD"/>
    <property type="match status" value="1"/>
</dbReference>
<feature type="domain" description="MYND-type" evidence="12">
    <location>
        <begin position="143"/>
        <end position="185"/>
    </location>
</feature>
<evidence type="ECO:0000256" key="10">
    <source>
        <dbReference type="PROSITE-ProRule" id="PRU00134"/>
    </source>
</evidence>
<evidence type="ECO:0000256" key="9">
    <source>
        <dbReference type="ARBA" id="ARBA00048619"/>
    </source>
</evidence>
<reference evidence="13" key="2">
    <citation type="submission" date="2023-02" db="EMBL/GenBank/DDBJ databases">
        <authorList>
            <consortium name="DOE Joint Genome Institute"/>
            <person name="Mondo S.J."/>
            <person name="Chang Y."/>
            <person name="Wang Y."/>
            <person name="Ahrendt S."/>
            <person name="Andreopoulos W."/>
            <person name="Barry K."/>
            <person name="Beard J."/>
            <person name="Benny G.L."/>
            <person name="Blankenship S."/>
            <person name="Bonito G."/>
            <person name="Cuomo C."/>
            <person name="Desiro A."/>
            <person name="Gervers K.A."/>
            <person name="Hundley H."/>
            <person name="Kuo A."/>
            <person name="LaButti K."/>
            <person name="Lang B.F."/>
            <person name="Lipzen A."/>
            <person name="O'Donnell K."/>
            <person name="Pangilinan J."/>
            <person name="Reynolds N."/>
            <person name="Sandor L."/>
            <person name="Smith M.W."/>
            <person name="Tsang A."/>
            <person name="Grigoriev I.V."/>
            <person name="Stajich J.E."/>
            <person name="Spatafora J.W."/>
        </authorList>
    </citation>
    <scope>NUCLEOTIDE SEQUENCE</scope>
    <source>
        <strain evidence="13">RSA 2281</strain>
    </source>
</reference>
<dbReference type="Pfam" id="PF01753">
    <property type="entry name" value="zf-MYND"/>
    <property type="match status" value="1"/>
</dbReference>
<comment type="caution">
    <text evidence="13">The sequence shown here is derived from an EMBL/GenBank/DDBJ whole genome shotgun (WGS) entry which is preliminary data.</text>
</comment>
<organism evidence="13 14">
    <name type="scientific">Phascolomyces articulosus</name>
    <dbReference type="NCBI Taxonomy" id="60185"/>
    <lineage>
        <taxon>Eukaryota</taxon>
        <taxon>Fungi</taxon>
        <taxon>Fungi incertae sedis</taxon>
        <taxon>Mucoromycota</taxon>
        <taxon>Mucoromycotina</taxon>
        <taxon>Mucoromycetes</taxon>
        <taxon>Mucorales</taxon>
        <taxon>Lichtheimiaceae</taxon>
        <taxon>Phascolomyces</taxon>
    </lineage>
</organism>
<dbReference type="PANTHER" id="PTHR46402">
    <property type="entry name" value="SET AND MYND DOMAIN-CONTAINING PROTEIN 5"/>
    <property type="match status" value="1"/>
</dbReference>
<dbReference type="Gene3D" id="6.10.140.2220">
    <property type="match status" value="1"/>
</dbReference>
<dbReference type="InterPro" id="IPR002893">
    <property type="entry name" value="Znf_MYND"/>
</dbReference>
<name>A0AAD5JQ17_9FUNG</name>
<proteinExistence type="predicted"/>
<accession>A0AAD5JQ17</accession>
<dbReference type="Gene3D" id="2.170.270.10">
    <property type="entry name" value="SET domain"/>
    <property type="match status" value="1"/>
</dbReference>
<dbReference type="InterPro" id="IPR001214">
    <property type="entry name" value="SET_dom"/>
</dbReference>
<evidence type="ECO:0000313" key="14">
    <source>
        <dbReference type="Proteomes" id="UP001209540"/>
    </source>
</evidence>
<feature type="domain" description="SET" evidence="11">
    <location>
        <begin position="83"/>
        <end position="364"/>
    </location>
</feature>
<dbReference type="GO" id="GO:0032259">
    <property type="term" value="P:methylation"/>
    <property type="evidence" value="ECO:0007669"/>
    <property type="project" value="UniProtKB-KW"/>
</dbReference>
<keyword evidence="5 10" id="KW-0863">Zinc-finger</keyword>
<dbReference type="AlphaFoldDB" id="A0AAD5JQ17"/>
<dbReference type="Proteomes" id="UP001209540">
    <property type="component" value="Unassembled WGS sequence"/>
</dbReference>
<evidence type="ECO:0000259" key="11">
    <source>
        <dbReference type="PROSITE" id="PS50280"/>
    </source>
</evidence>
<dbReference type="PROSITE" id="PS50865">
    <property type="entry name" value="ZF_MYND_2"/>
    <property type="match status" value="1"/>
</dbReference>
<keyword evidence="2" id="KW-0808">Transferase</keyword>
<keyword evidence="14" id="KW-1185">Reference proteome</keyword>
<comment type="catalytic activity">
    <reaction evidence="9">
        <text>L-lysyl-[histone] + S-adenosyl-L-methionine = N(6)-methyl-L-lysyl-[histone] + S-adenosyl-L-homocysteine + H(+)</text>
        <dbReference type="Rhea" id="RHEA:10024"/>
        <dbReference type="Rhea" id="RHEA-COMP:9845"/>
        <dbReference type="Rhea" id="RHEA-COMP:9846"/>
        <dbReference type="ChEBI" id="CHEBI:15378"/>
        <dbReference type="ChEBI" id="CHEBI:29969"/>
        <dbReference type="ChEBI" id="CHEBI:57856"/>
        <dbReference type="ChEBI" id="CHEBI:59789"/>
        <dbReference type="ChEBI" id="CHEBI:61929"/>
    </reaction>
    <physiologicalReaction direction="left-to-right" evidence="9">
        <dbReference type="Rhea" id="RHEA:10025"/>
    </physiologicalReaction>
</comment>
<dbReference type="PROSITE" id="PS50280">
    <property type="entry name" value="SET"/>
    <property type="match status" value="1"/>
</dbReference>
<reference evidence="13" key="1">
    <citation type="journal article" date="2022" name="IScience">
        <title>Evolution of zygomycete secretomes and the origins of terrestrial fungal ecologies.</title>
        <authorList>
            <person name="Chang Y."/>
            <person name="Wang Y."/>
            <person name="Mondo S."/>
            <person name="Ahrendt S."/>
            <person name="Andreopoulos W."/>
            <person name="Barry K."/>
            <person name="Beard J."/>
            <person name="Benny G.L."/>
            <person name="Blankenship S."/>
            <person name="Bonito G."/>
            <person name="Cuomo C."/>
            <person name="Desiro A."/>
            <person name="Gervers K.A."/>
            <person name="Hundley H."/>
            <person name="Kuo A."/>
            <person name="LaButti K."/>
            <person name="Lang B.F."/>
            <person name="Lipzen A."/>
            <person name="O'Donnell K."/>
            <person name="Pangilinan J."/>
            <person name="Reynolds N."/>
            <person name="Sandor L."/>
            <person name="Smith M.E."/>
            <person name="Tsang A."/>
            <person name="Grigoriev I.V."/>
            <person name="Stajich J.E."/>
            <person name="Spatafora J.W."/>
        </authorList>
    </citation>
    <scope>NUCLEOTIDE SEQUENCE</scope>
    <source>
        <strain evidence="13">RSA 2281</strain>
    </source>
</reference>
<evidence type="ECO:0000256" key="1">
    <source>
        <dbReference type="ARBA" id="ARBA00022603"/>
    </source>
</evidence>
<dbReference type="SMART" id="SM00317">
    <property type="entry name" value="SET"/>
    <property type="match status" value="1"/>
</dbReference>
<evidence type="ECO:0000256" key="4">
    <source>
        <dbReference type="ARBA" id="ARBA00022723"/>
    </source>
</evidence>
<dbReference type="SUPFAM" id="SSF144232">
    <property type="entry name" value="HIT/MYND zinc finger-like"/>
    <property type="match status" value="1"/>
</dbReference>